<keyword evidence="3" id="KW-1185">Reference proteome</keyword>
<comment type="caution">
    <text evidence="2">The sequence shown here is derived from an EMBL/GenBank/DDBJ whole genome shotgun (WGS) entry which is preliminary data.</text>
</comment>
<gene>
    <name evidence="2" type="ORF">FHR82_006081</name>
</gene>
<feature type="transmembrane region" description="Helical" evidence="1">
    <location>
        <begin position="54"/>
        <end position="73"/>
    </location>
</feature>
<protein>
    <submittedName>
        <fullName evidence="2">Membrane protein YdbS with pleckstrin-like domain</fullName>
    </submittedName>
</protein>
<evidence type="ECO:0000256" key="1">
    <source>
        <dbReference type="SAM" id="Phobius"/>
    </source>
</evidence>
<dbReference type="EMBL" id="JACHJQ010000006">
    <property type="protein sequence ID" value="MBB4909823.1"/>
    <property type="molecule type" value="Genomic_DNA"/>
</dbReference>
<feature type="transmembrane region" description="Helical" evidence="1">
    <location>
        <begin position="25"/>
        <end position="48"/>
    </location>
</feature>
<dbReference type="AlphaFoldDB" id="A0A7W7VGX8"/>
<reference evidence="2 3" key="1">
    <citation type="submission" date="2020-08" db="EMBL/GenBank/DDBJ databases">
        <title>Genomic Encyclopedia of Type Strains, Phase III (KMG-III): the genomes of soil and plant-associated and newly described type strains.</title>
        <authorList>
            <person name="Whitman W."/>
        </authorList>
    </citation>
    <scope>NUCLEOTIDE SEQUENCE [LARGE SCALE GENOMIC DNA]</scope>
    <source>
        <strain evidence="2 3">CECT 8960</strain>
    </source>
</reference>
<evidence type="ECO:0000313" key="2">
    <source>
        <dbReference type="EMBL" id="MBB4909823.1"/>
    </source>
</evidence>
<name>A0A7W7VGX8_9PSEU</name>
<evidence type="ECO:0000313" key="3">
    <source>
        <dbReference type="Proteomes" id="UP000520767"/>
    </source>
</evidence>
<proteinExistence type="predicted"/>
<keyword evidence="1" id="KW-0472">Membrane</keyword>
<dbReference type="RefSeq" id="WP_184813883.1">
    <property type="nucleotide sequence ID" value="NZ_JACHJQ010000006.1"/>
</dbReference>
<keyword evidence="1" id="KW-0812">Transmembrane</keyword>
<accession>A0A7W7VGX8</accession>
<keyword evidence="1" id="KW-1133">Transmembrane helix</keyword>
<sequence length="176" mass="19336">MVTFTREVPRNAPVVVRSNSATTGLYAMLLVAVALLVALIVAISAFTIILGSPLLAVIAAPLLLQLYFTVLIVREYQGLLGPQLAADHTGLWIRTGLGRHPETVFLPWQAVDGIDTAKGPVVRIMSSQGETLFPARPHWRVRSLRRRCGTAFVVDGKRSAEPVEQIAHRLHQWATR</sequence>
<organism evidence="2 3">
    <name type="scientific">Actinophytocola algeriensis</name>
    <dbReference type="NCBI Taxonomy" id="1768010"/>
    <lineage>
        <taxon>Bacteria</taxon>
        <taxon>Bacillati</taxon>
        <taxon>Actinomycetota</taxon>
        <taxon>Actinomycetes</taxon>
        <taxon>Pseudonocardiales</taxon>
        <taxon>Pseudonocardiaceae</taxon>
    </lineage>
</organism>
<dbReference type="Proteomes" id="UP000520767">
    <property type="component" value="Unassembled WGS sequence"/>
</dbReference>